<dbReference type="RefSeq" id="WP_379832539.1">
    <property type="nucleotide sequence ID" value="NZ_JBHSSC010000043.1"/>
</dbReference>
<evidence type="ECO:0000313" key="1">
    <source>
        <dbReference type="EMBL" id="MFC6182124.1"/>
    </source>
</evidence>
<evidence type="ECO:0000313" key="2">
    <source>
        <dbReference type="Proteomes" id="UP001596282"/>
    </source>
</evidence>
<reference evidence="2" key="1">
    <citation type="journal article" date="2019" name="Int. J. Syst. Evol. Microbiol.">
        <title>The Global Catalogue of Microorganisms (GCM) 10K type strain sequencing project: providing services to taxonomists for standard genome sequencing and annotation.</title>
        <authorList>
            <consortium name="The Broad Institute Genomics Platform"/>
            <consortium name="The Broad Institute Genome Sequencing Center for Infectious Disease"/>
            <person name="Wu L."/>
            <person name="Ma J."/>
        </authorList>
    </citation>
    <scope>NUCLEOTIDE SEQUENCE [LARGE SCALE GENOMIC DNA]</scope>
    <source>
        <strain evidence="2">CCM 8933</strain>
    </source>
</reference>
<evidence type="ECO:0008006" key="3">
    <source>
        <dbReference type="Google" id="ProtNLM"/>
    </source>
</evidence>
<sequence length="123" mass="14006">MKRRKWIYLVVILGIIVLGGQQVWQIVKQPHELTTTQVLAKFSWQVKAGHESLGIATFTANTMAVTSLQQDSKVHYSVNDDVMTIKSGDLQGRYTMKMAATDYKLIPKKDSQQQKTLRLVRND</sequence>
<dbReference type="Proteomes" id="UP001596282">
    <property type="component" value="Unassembled WGS sequence"/>
</dbReference>
<protein>
    <recommendedName>
        <fullName evidence="3">Extracellular protein, membrane-anchored</fullName>
    </recommendedName>
</protein>
<gene>
    <name evidence="1" type="ORF">ACFP5Y_12885</name>
</gene>
<keyword evidence="2" id="KW-1185">Reference proteome</keyword>
<proteinExistence type="predicted"/>
<comment type="caution">
    <text evidence="1">The sequence shown here is derived from an EMBL/GenBank/DDBJ whole genome shotgun (WGS) entry which is preliminary data.</text>
</comment>
<dbReference type="EMBL" id="JBHSSC010000043">
    <property type="protein sequence ID" value="MFC6182124.1"/>
    <property type="molecule type" value="Genomic_DNA"/>
</dbReference>
<accession>A0ABW1S354</accession>
<name>A0ABW1S354_9LACO</name>
<organism evidence="1 2">
    <name type="scientific">Lactiplantibacillus daowaiensis</name>
    <dbReference type="NCBI Taxonomy" id="2559918"/>
    <lineage>
        <taxon>Bacteria</taxon>
        <taxon>Bacillati</taxon>
        <taxon>Bacillota</taxon>
        <taxon>Bacilli</taxon>
        <taxon>Lactobacillales</taxon>
        <taxon>Lactobacillaceae</taxon>
        <taxon>Lactiplantibacillus</taxon>
    </lineage>
</organism>